<keyword evidence="2 8" id="KW-0813">Transport</keyword>
<dbReference type="Pfam" id="PF07715">
    <property type="entry name" value="Plug"/>
    <property type="match status" value="1"/>
</dbReference>
<comment type="subcellular location">
    <subcellularLocation>
        <location evidence="1 8">Cell outer membrane</location>
        <topology evidence="1 8">Multi-pass membrane protein</topology>
    </subcellularLocation>
</comment>
<dbReference type="Gene3D" id="2.40.170.20">
    <property type="entry name" value="TonB-dependent receptor, beta-barrel domain"/>
    <property type="match status" value="1"/>
</dbReference>
<dbReference type="OrthoDB" id="9768177at2"/>
<dbReference type="GO" id="GO:0009279">
    <property type="term" value="C:cell outer membrane"/>
    <property type="evidence" value="ECO:0007669"/>
    <property type="project" value="UniProtKB-SubCell"/>
</dbReference>
<name>A0A4V3DE63_9SPHI</name>
<evidence type="ECO:0000256" key="2">
    <source>
        <dbReference type="ARBA" id="ARBA00022448"/>
    </source>
</evidence>
<dbReference type="Pfam" id="PF13715">
    <property type="entry name" value="CarbopepD_reg_2"/>
    <property type="match status" value="1"/>
</dbReference>
<organism evidence="12 13">
    <name type="scientific">Sphingobacterium yanglingense</name>
    <dbReference type="NCBI Taxonomy" id="1437280"/>
    <lineage>
        <taxon>Bacteria</taxon>
        <taxon>Pseudomonadati</taxon>
        <taxon>Bacteroidota</taxon>
        <taxon>Sphingobacteriia</taxon>
        <taxon>Sphingobacteriales</taxon>
        <taxon>Sphingobacteriaceae</taxon>
        <taxon>Sphingobacterium</taxon>
    </lineage>
</organism>
<keyword evidence="4 8" id="KW-0812">Transmembrane</keyword>
<dbReference type="InterPro" id="IPR023996">
    <property type="entry name" value="TonB-dep_OMP_SusC/RagA"/>
</dbReference>
<keyword evidence="5 9" id="KW-0798">TonB box</keyword>
<keyword evidence="6 8" id="KW-0472">Membrane</keyword>
<evidence type="ECO:0000259" key="10">
    <source>
        <dbReference type="Pfam" id="PF00593"/>
    </source>
</evidence>
<evidence type="ECO:0000256" key="7">
    <source>
        <dbReference type="ARBA" id="ARBA00023237"/>
    </source>
</evidence>
<dbReference type="EMBL" id="SNYV01000011">
    <property type="protein sequence ID" value="TDQ79939.1"/>
    <property type="molecule type" value="Genomic_DNA"/>
</dbReference>
<dbReference type="Pfam" id="PF00593">
    <property type="entry name" value="TonB_dep_Rec_b-barrel"/>
    <property type="match status" value="1"/>
</dbReference>
<evidence type="ECO:0000313" key="13">
    <source>
        <dbReference type="Proteomes" id="UP000295292"/>
    </source>
</evidence>
<dbReference type="InterPro" id="IPR037066">
    <property type="entry name" value="Plug_dom_sf"/>
</dbReference>
<keyword evidence="7 8" id="KW-0998">Cell outer membrane</keyword>
<dbReference type="InterPro" id="IPR036942">
    <property type="entry name" value="Beta-barrel_TonB_sf"/>
</dbReference>
<accession>A0A4V3DE63</accession>
<dbReference type="InterPro" id="IPR023997">
    <property type="entry name" value="TonB-dep_OMP_SusC/RagA_CS"/>
</dbReference>
<comment type="similarity">
    <text evidence="8 9">Belongs to the TonB-dependent receptor family.</text>
</comment>
<evidence type="ECO:0000256" key="4">
    <source>
        <dbReference type="ARBA" id="ARBA00022692"/>
    </source>
</evidence>
<keyword evidence="13" id="KW-1185">Reference proteome</keyword>
<evidence type="ECO:0000256" key="3">
    <source>
        <dbReference type="ARBA" id="ARBA00022452"/>
    </source>
</evidence>
<evidence type="ECO:0000256" key="8">
    <source>
        <dbReference type="PROSITE-ProRule" id="PRU01360"/>
    </source>
</evidence>
<dbReference type="Gene3D" id="2.60.40.1120">
    <property type="entry name" value="Carboxypeptidase-like, regulatory domain"/>
    <property type="match status" value="1"/>
</dbReference>
<evidence type="ECO:0000259" key="11">
    <source>
        <dbReference type="Pfam" id="PF07715"/>
    </source>
</evidence>
<feature type="domain" description="TonB-dependent receptor-like beta-barrel" evidence="10">
    <location>
        <begin position="432"/>
        <end position="772"/>
    </location>
</feature>
<evidence type="ECO:0000313" key="12">
    <source>
        <dbReference type="EMBL" id="TDQ79939.1"/>
    </source>
</evidence>
<dbReference type="Proteomes" id="UP000295292">
    <property type="component" value="Unassembled WGS sequence"/>
</dbReference>
<evidence type="ECO:0000256" key="9">
    <source>
        <dbReference type="RuleBase" id="RU003357"/>
    </source>
</evidence>
<dbReference type="NCBIfam" id="TIGR04057">
    <property type="entry name" value="SusC_RagA_signa"/>
    <property type="match status" value="1"/>
</dbReference>
<evidence type="ECO:0000256" key="5">
    <source>
        <dbReference type="ARBA" id="ARBA00023077"/>
    </source>
</evidence>
<dbReference type="SUPFAM" id="SSF56935">
    <property type="entry name" value="Porins"/>
    <property type="match status" value="1"/>
</dbReference>
<dbReference type="InterPro" id="IPR039426">
    <property type="entry name" value="TonB-dep_rcpt-like"/>
</dbReference>
<evidence type="ECO:0000256" key="6">
    <source>
        <dbReference type="ARBA" id="ARBA00023136"/>
    </source>
</evidence>
<feature type="domain" description="TonB-dependent receptor plug" evidence="11">
    <location>
        <begin position="117"/>
        <end position="241"/>
    </location>
</feature>
<dbReference type="RefSeq" id="WP_133583695.1">
    <property type="nucleotide sequence ID" value="NZ_SNYV01000011.1"/>
</dbReference>
<dbReference type="SUPFAM" id="SSF49464">
    <property type="entry name" value="Carboxypeptidase regulatory domain-like"/>
    <property type="match status" value="1"/>
</dbReference>
<dbReference type="Gene3D" id="2.170.130.10">
    <property type="entry name" value="TonB-dependent receptor, plug domain"/>
    <property type="match status" value="1"/>
</dbReference>
<gene>
    <name evidence="12" type="ORF">CLV99_1393</name>
</gene>
<sequence length="1053" mass="115808">MKNKLLITLAVLACSYPQITRAQQVSLSGKVVDADGTPLSAVTLKVKNSNTTTKTNEKGLFTFNVPNHSVILISAIGYVTQEVNVADRNTLMVTLQTDNAHIDEVVVTALGIKRNERSLGYAAQKVSAEDLTVNKQSNVVNALQGKVAGVTISSTGGAPGQGAKIQIRGINSIDPERDNNPLFVIDGILIDNSTSTAGNRATERGISNRAVDINPDDIETMNILKGGAATALYGLRGANGVVVITTKSGKQGKLRINYSGLAGFDKANKFPELQNVYTQGWANKYDPTSFWPAFGPTIEEAKAMDPSHPDVLRNHFKDAFDTGNQFKNSIDLSGGNEHMTTLVSLSHQQAQGIMPGTNFKNLMGRVNSNFKASEKLNFGTSLSVNNSGGLRGRAGRYMEQLVYWSHRHDIRKEIFKPDGTPGGYSSDNVNPIAQAKTNRFKDDVLRLIGSVNTSYKPLSWLDLNYRIGIDAYRDNRRATAPGKQGLLGEYSLDNNGLAASPGTGLIGIYDTRFRTINSTFIATATKEFSNGLSATLRLGHDLYDKATDTENTEGGNLTVYNLYDMRNAKIVDAWSESLKYRLMGTFAELALSYKNYLFLNATGRRDVTSSLLSPNNAFFYPSVTGSYVFSEHIPNKEVLSYGKLRLSYAKIGKDAIAYSTSNGNAAYKELPTGYTGFTRSSLLGDENLRPEFTQTYEAGFELKFLNNRLGLDATFYHSISKDQIMLTPVSSTTGHVTAAINAGNLRNRGIELTLDATPISKEKYRWTSSFNFSMNRNKVLSLYEGLDEILVAQESGFLSSDVQMKLIPGESYGVLYGRALRRYYTPDEIAQGLDKSTQIDPDRPLLIGANGFPVLDNAANKKKLGNVQPDWIAGWNNNFNYKNISVNVLIDARIGQDRYNQLDNYLASFAYSKYTLDRNDHRVFEGKLADGLANTKEVWLGQGVDPQTGTDYKNGYYRDLYRGVSEYFVEDASWVRLRSVSVNYSIPKRWLPSNNTIKNASIGFTGNNLALWTKYSGLDPESSSTHSGSNIEGFAGMTYPAVRSFIMSINIGF</sequence>
<dbReference type="PROSITE" id="PS52016">
    <property type="entry name" value="TONB_DEPENDENT_REC_3"/>
    <property type="match status" value="1"/>
</dbReference>
<evidence type="ECO:0000256" key="1">
    <source>
        <dbReference type="ARBA" id="ARBA00004571"/>
    </source>
</evidence>
<dbReference type="InterPro" id="IPR008969">
    <property type="entry name" value="CarboxyPept-like_regulatory"/>
</dbReference>
<dbReference type="InterPro" id="IPR012910">
    <property type="entry name" value="Plug_dom"/>
</dbReference>
<protein>
    <submittedName>
        <fullName evidence="12">TonB-linked SusC/RagA family outer membrane protein</fullName>
    </submittedName>
</protein>
<keyword evidence="3 8" id="KW-1134">Transmembrane beta strand</keyword>
<dbReference type="NCBIfam" id="TIGR04056">
    <property type="entry name" value="OMP_RagA_SusC"/>
    <property type="match status" value="1"/>
</dbReference>
<dbReference type="InterPro" id="IPR000531">
    <property type="entry name" value="Beta-barrel_TonB"/>
</dbReference>
<comment type="caution">
    <text evidence="12">The sequence shown here is derived from an EMBL/GenBank/DDBJ whole genome shotgun (WGS) entry which is preliminary data.</text>
</comment>
<dbReference type="AlphaFoldDB" id="A0A4V3DE63"/>
<proteinExistence type="inferred from homology"/>
<reference evidence="12 13" key="1">
    <citation type="submission" date="2019-03" db="EMBL/GenBank/DDBJ databases">
        <title>Genomic Encyclopedia of Archaeal and Bacterial Type Strains, Phase II (KMG-II): from individual species to whole genera.</title>
        <authorList>
            <person name="Goeker M."/>
        </authorList>
    </citation>
    <scope>NUCLEOTIDE SEQUENCE [LARGE SCALE GENOMIC DNA]</scope>
    <source>
        <strain evidence="12 13">DSM 28353</strain>
    </source>
</reference>